<keyword evidence="6" id="KW-1185">Reference proteome</keyword>
<dbReference type="Proteomes" id="UP000184038">
    <property type="component" value="Unassembled WGS sequence"/>
</dbReference>
<keyword evidence="1" id="KW-0805">Transcription regulation</keyword>
<gene>
    <name evidence="5" type="ORF">SAMN02746066_02655</name>
</gene>
<dbReference type="PRINTS" id="PR00032">
    <property type="entry name" value="HTHARAC"/>
</dbReference>
<dbReference type="PANTHER" id="PTHR43280:SF28">
    <property type="entry name" value="HTH-TYPE TRANSCRIPTIONAL ACTIVATOR RHAS"/>
    <property type="match status" value="1"/>
</dbReference>
<dbReference type="GO" id="GO:0043565">
    <property type="term" value="F:sequence-specific DNA binding"/>
    <property type="evidence" value="ECO:0007669"/>
    <property type="project" value="InterPro"/>
</dbReference>
<protein>
    <submittedName>
        <fullName evidence="5">AraC-type DNA-binding protein</fullName>
    </submittedName>
</protein>
<dbReference type="GO" id="GO:0003700">
    <property type="term" value="F:DNA-binding transcription factor activity"/>
    <property type="evidence" value="ECO:0007669"/>
    <property type="project" value="InterPro"/>
</dbReference>
<evidence type="ECO:0000256" key="3">
    <source>
        <dbReference type="ARBA" id="ARBA00023163"/>
    </source>
</evidence>
<dbReference type="STRING" id="1120996.SAMN02746066_02655"/>
<dbReference type="InterPro" id="IPR020449">
    <property type="entry name" value="Tscrpt_reg_AraC-type_HTH"/>
</dbReference>
<evidence type="ECO:0000259" key="4">
    <source>
        <dbReference type="PROSITE" id="PS01124"/>
    </source>
</evidence>
<proteinExistence type="predicted"/>
<dbReference type="InterPro" id="IPR018062">
    <property type="entry name" value="HTH_AraC-typ_CS"/>
</dbReference>
<dbReference type="AlphaFoldDB" id="A0A1M7KBQ5"/>
<organism evidence="5 6">
    <name type="scientific">Anaerosporobacter mobilis DSM 15930</name>
    <dbReference type="NCBI Taxonomy" id="1120996"/>
    <lineage>
        <taxon>Bacteria</taxon>
        <taxon>Bacillati</taxon>
        <taxon>Bacillota</taxon>
        <taxon>Clostridia</taxon>
        <taxon>Lachnospirales</taxon>
        <taxon>Lachnospiraceae</taxon>
        <taxon>Anaerosporobacter</taxon>
    </lineage>
</organism>
<evidence type="ECO:0000313" key="5">
    <source>
        <dbReference type="EMBL" id="SHM62690.1"/>
    </source>
</evidence>
<dbReference type="Gene3D" id="1.10.10.60">
    <property type="entry name" value="Homeodomain-like"/>
    <property type="match status" value="2"/>
</dbReference>
<dbReference type="SUPFAM" id="SSF46689">
    <property type="entry name" value="Homeodomain-like"/>
    <property type="match status" value="2"/>
</dbReference>
<name>A0A1M7KBQ5_9FIRM</name>
<evidence type="ECO:0000256" key="2">
    <source>
        <dbReference type="ARBA" id="ARBA00023125"/>
    </source>
</evidence>
<dbReference type="InterPro" id="IPR009057">
    <property type="entry name" value="Homeodomain-like_sf"/>
</dbReference>
<keyword evidence="2 5" id="KW-0238">DNA-binding</keyword>
<accession>A0A1M7KBQ5</accession>
<dbReference type="PANTHER" id="PTHR43280">
    <property type="entry name" value="ARAC-FAMILY TRANSCRIPTIONAL REGULATOR"/>
    <property type="match status" value="1"/>
</dbReference>
<keyword evidence="3" id="KW-0804">Transcription</keyword>
<dbReference type="EMBL" id="FRCP01000013">
    <property type="protein sequence ID" value="SHM62690.1"/>
    <property type="molecule type" value="Genomic_DNA"/>
</dbReference>
<dbReference type="PROSITE" id="PS00041">
    <property type="entry name" value="HTH_ARAC_FAMILY_1"/>
    <property type="match status" value="1"/>
</dbReference>
<dbReference type="SMART" id="SM00342">
    <property type="entry name" value="HTH_ARAC"/>
    <property type="match status" value="1"/>
</dbReference>
<dbReference type="PROSITE" id="PS01124">
    <property type="entry name" value="HTH_ARAC_FAMILY_2"/>
    <property type="match status" value="1"/>
</dbReference>
<sequence length="213" mass="24792">MIYQNEFLVNHHELYTLIYNGNLKTALLVFAEHCNQLEQVSLQQIRLYLSSLNHGIYNYILINEMISLHDCCVKNDQLLLQCSSTNFHTIGKTILINYSNCKEYLIEKHENEHIKKAIIYIHNHLGDTLSLQSVCEAINLNHCYLCDLFKREVHMTFSEYVLQQRINLAKQLLRTTNLSMTFIAMRCGFNTVSYFSTCFKKVEGVTPSSIKRG</sequence>
<dbReference type="Pfam" id="PF12833">
    <property type="entry name" value="HTH_18"/>
    <property type="match status" value="1"/>
</dbReference>
<evidence type="ECO:0000256" key="1">
    <source>
        <dbReference type="ARBA" id="ARBA00023015"/>
    </source>
</evidence>
<reference evidence="5 6" key="1">
    <citation type="submission" date="2016-11" db="EMBL/GenBank/DDBJ databases">
        <authorList>
            <person name="Jaros S."/>
            <person name="Januszkiewicz K."/>
            <person name="Wedrychowicz H."/>
        </authorList>
    </citation>
    <scope>NUCLEOTIDE SEQUENCE [LARGE SCALE GENOMIC DNA]</scope>
    <source>
        <strain evidence="5 6">DSM 15930</strain>
    </source>
</reference>
<feature type="domain" description="HTH araC/xylS-type" evidence="4">
    <location>
        <begin position="115"/>
        <end position="213"/>
    </location>
</feature>
<evidence type="ECO:0000313" key="6">
    <source>
        <dbReference type="Proteomes" id="UP000184038"/>
    </source>
</evidence>
<dbReference type="OrthoDB" id="9791615at2"/>
<dbReference type="InterPro" id="IPR018060">
    <property type="entry name" value="HTH_AraC"/>
</dbReference>
<dbReference type="RefSeq" id="WP_073288463.1">
    <property type="nucleotide sequence ID" value="NZ_FRCP01000013.1"/>
</dbReference>